<dbReference type="AlphaFoldDB" id="A0A7J8NIX2"/>
<organism evidence="1 2">
    <name type="scientific">Gossypium lobatum</name>
    <dbReference type="NCBI Taxonomy" id="34289"/>
    <lineage>
        <taxon>Eukaryota</taxon>
        <taxon>Viridiplantae</taxon>
        <taxon>Streptophyta</taxon>
        <taxon>Embryophyta</taxon>
        <taxon>Tracheophyta</taxon>
        <taxon>Spermatophyta</taxon>
        <taxon>Magnoliopsida</taxon>
        <taxon>eudicotyledons</taxon>
        <taxon>Gunneridae</taxon>
        <taxon>Pentapetalae</taxon>
        <taxon>rosids</taxon>
        <taxon>malvids</taxon>
        <taxon>Malvales</taxon>
        <taxon>Malvaceae</taxon>
        <taxon>Malvoideae</taxon>
        <taxon>Gossypium</taxon>
    </lineage>
</organism>
<dbReference type="EMBL" id="JABEZX010352263">
    <property type="protein sequence ID" value="MBA0576937.1"/>
    <property type="molecule type" value="Genomic_DNA"/>
</dbReference>
<name>A0A7J8NIX2_9ROSI</name>
<dbReference type="Proteomes" id="UP000593572">
    <property type="component" value="Unassembled WGS sequence"/>
</dbReference>
<protein>
    <submittedName>
        <fullName evidence="1">Uncharacterized protein</fullName>
    </submittedName>
</protein>
<reference evidence="1 2" key="1">
    <citation type="journal article" date="2019" name="Genome Biol. Evol.">
        <title>Insights into the evolution of the New World diploid cottons (Gossypium, subgenus Houzingenia) based on genome sequencing.</title>
        <authorList>
            <person name="Grover C.E."/>
            <person name="Arick M.A. 2nd"/>
            <person name="Thrash A."/>
            <person name="Conover J.L."/>
            <person name="Sanders W.S."/>
            <person name="Peterson D.G."/>
            <person name="Frelichowski J.E."/>
            <person name="Scheffler J.A."/>
            <person name="Scheffler B.E."/>
            <person name="Wendel J.F."/>
        </authorList>
    </citation>
    <scope>NUCLEOTIDE SEQUENCE [LARGE SCALE GENOMIC DNA]</scope>
    <source>
        <strain evidence="1">157</strain>
        <tissue evidence="1">Leaf</tissue>
    </source>
</reference>
<evidence type="ECO:0000313" key="2">
    <source>
        <dbReference type="Proteomes" id="UP000593572"/>
    </source>
</evidence>
<proteinExistence type="predicted"/>
<gene>
    <name evidence="1" type="ORF">Golob_023887</name>
</gene>
<sequence>MPVGEYVKVDSSDVHSYYPYGSTFIFRKLISFHTGSSLKIIRH</sequence>
<evidence type="ECO:0000313" key="1">
    <source>
        <dbReference type="EMBL" id="MBA0576937.1"/>
    </source>
</evidence>
<accession>A0A7J8NIX2</accession>
<comment type="caution">
    <text evidence="1">The sequence shown here is derived from an EMBL/GenBank/DDBJ whole genome shotgun (WGS) entry which is preliminary data.</text>
</comment>
<keyword evidence="2" id="KW-1185">Reference proteome</keyword>